<protein>
    <submittedName>
        <fullName evidence="3">Putative MetA-pathway of phenol degradation</fullName>
    </submittedName>
</protein>
<dbReference type="AlphaFoldDB" id="A0A238Z406"/>
<dbReference type="InterPro" id="IPR025737">
    <property type="entry name" value="FApF"/>
</dbReference>
<reference evidence="3 4" key="1">
    <citation type="submission" date="2017-06" db="EMBL/GenBank/DDBJ databases">
        <authorList>
            <person name="Kim H.J."/>
            <person name="Triplett B.A."/>
        </authorList>
    </citation>
    <scope>NUCLEOTIDE SEQUENCE [LARGE SCALE GENOMIC DNA]</scope>
    <source>
        <strain evidence="3 4">DSM 13116</strain>
    </source>
</reference>
<dbReference type="RefSeq" id="WP_089272775.1">
    <property type="nucleotide sequence ID" value="NZ_FZOC01000002.1"/>
</dbReference>
<feature type="chain" id="PRO_5012330932" evidence="2">
    <location>
        <begin position="24"/>
        <end position="355"/>
    </location>
</feature>
<dbReference type="EMBL" id="FZOC01000002">
    <property type="protein sequence ID" value="SNR77972.1"/>
    <property type="molecule type" value="Genomic_DNA"/>
</dbReference>
<name>A0A238Z406_9BACT</name>
<feature type="signal peptide" evidence="2">
    <location>
        <begin position="1"/>
        <end position="23"/>
    </location>
</feature>
<gene>
    <name evidence="3" type="ORF">SAMN04488503_1226</name>
</gene>
<keyword evidence="2" id="KW-0732">Signal</keyword>
<feature type="region of interest" description="Disordered" evidence="1">
    <location>
        <begin position="32"/>
        <end position="56"/>
    </location>
</feature>
<keyword evidence="4" id="KW-1185">Reference proteome</keyword>
<evidence type="ECO:0000313" key="3">
    <source>
        <dbReference type="EMBL" id="SNR77972.1"/>
    </source>
</evidence>
<accession>A0A238Z406</accession>
<organism evidence="3 4">
    <name type="scientific">Humidesulfovibrio mexicanus</name>
    <dbReference type="NCBI Taxonomy" id="147047"/>
    <lineage>
        <taxon>Bacteria</taxon>
        <taxon>Pseudomonadati</taxon>
        <taxon>Thermodesulfobacteriota</taxon>
        <taxon>Desulfovibrionia</taxon>
        <taxon>Desulfovibrionales</taxon>
        <taxon>Desulfovibrionaceae</taxon>
        <taxon>Humidesulfovibrio</taxon>
    </lineage>
</organism>
<dbReference type="Proteomes" id="UP000198324">
    <property type="component" value="Unassembled WGS sequence"/>
</dbReference>
<evidence type="ECO:0000256" key="2">
    <source>
        <dbReference type="SAM" id="SignalP"/>
    </source>
</evidence>
<sequence length="355" mass="38932">MKALHVLIAAALLWVAQPPCAMAEDIMGDLPSKDGAEAGKPVGEKNGKPGKGENSPKCAGLVNMSNGLVLPAGKYSLSLKHVFVHKDNLYDGQEKKTGNYNGKYERTDHITTLTAKAGLFDNFEARVQVPWYNREQKQKSGNPPSHFATVHNEGLGDIIAMGRYALLNQRLGDPFSLAVGAGLSIPTGDTDKRSPQGGAGSHPYMGPNFQLGTGTWDPKFELGATKILGRSRFDFHTMYTISGDGPHGSRAGNVFKYDFGYGYALNKYFDVELEVNGIDHESCRHDHESTLNTGGHFVFITPGVHWKITESSRLALGVPINVYRNMRGETRTPDRASQYGLYEDYRIVTSLSFQF</sequence>
<evidence type="ECO:0000313" key="4">
    <source>
        <dbReference type="Proteomes" id="UP000198324"/>
    </source>
</evidence>
<proteinExistence type="predicted"/>
<dbReference type="Pfam" id="PF13557">
    <property type="entry name" value="Phenol_MetA_deg"/>
    <property type="match status" value="1"/>
</dbReference>
<dbReference type="OrthoDB" id="5450709at2"/>
<feature type="compositionally biased region" description="Basic and acidic residues" evidence="1">
    <location>
        <begin position="32"/>
        <end position="51"/>
    </location>
</feature>
<evidence type="ECO:0000256" key="1">
    <source>
        <dbReference type="SAM" id="MobiDB-lite"/>
    </source>
</evidence>